<feature type="domain" description="SLH" evidence="2">
    <location>
        <begin position="661"/>
        <end position="721"/>
    </location>
</feature>
<feature type="domain" description="SLH" evidence="2">
    <location>
        <begin position="722"/>
        <end position="785"/>
    </location>
</feature>
<dbReference type="PANTHER" id="PTHR23019:SF0">
    <property type="entry name" value="NUCLEAR PORE MEMBRANE GLYCOPROTEIN 210"/>
    <property type="match status" value="1"/>
</dbReference>
<reference evidence="3 4" key="1">
    <citation type="submission" date="2021-06" db="EMBL/GenBank/DDBJ databases">
        <authorList>
            <person name="Sun Q."/>
            <person name="Li D."/>
        </authorList>
    </citation>
    <scope>NUCLEOTIDE SEQUENCE [LARGE SCALE GENOMIC DNA]</scope>
    <source>
        <strain evidence="3 4">MSJ-2</strain>
    </source>
</reference>
<dbReference type="InterPro" id="IPR003343">
    <property type="entry name" value="Big_2"/>
</dbReference>
<accession>A0ABS6F8N2</accession>
<feature type="domain" description="SLH" evidence="2">
    <location>
        <begin position="786"/>
        <end position="836"/>
    </location>
</feature>
<dbReference type="PANTHER" id="PTHR23019">
    <property type="entry name" value="NUCLEAR PORE MEMBRANE GLYCOPROTEIN GP210-RELATED"/>
    <property type="match status" value="1"/>
</dbReference>
<dbReference type="PROSITE" id="PS51272">
    <property type="entry name" value="SLH"/>
    <property type="match status" value="3"/>
</dbReference>
<name>A0ABS6F8N2_9FIRM</name>
<comment type="caution">
    <text evidence="3">The sequence shown here is derived from an EMBL/GenBank/DDBJ whole genome shotgun (WGS) entry which is preliminary data.</text>
</comment>
<dbReference type="InterPro" id="IPR045197">
    <property type="entry name" value="NUP210-like"/>
</dbReference>
<dbReference type="SMART" id="SM00635">
    <property type="entry name" value="BID_2"/>
    <property type="match status" value="6"/>
</dbReference>
<keyword evidence="1" id="KW-0677">Repeat</keyword>
<evidence type="ECO:0000313" key="3">
    <source>
        <dbReference type="EMBL" id="MBU5626405.1"/>
    </source>
</evidence>
<dbReference type="Proteomes" id="UP000787672">
    <property type="component" value="Unassembled WGS sequence"/>
</dbReference>
<evidence type="ECO:0000256" key="1">
    <source>
        <dbReference type="ARBA" id="ARBA00022737"/>
    </source>
</evidence>
<proteinExistence type="predicted"/>
<dbReference type="Pfam" id="PF18998">
    <property type="entry name" value="Flg_new_2"/>
    <property type="match status" value="1"/>
</dbReference>
<dbReference type="RefSeq" id="WP_216631893.1">
    <property type="nucleotide sequence ID" value="NZ_JAHLQN010000001.1"/>
</dbReference>
<sequence>MLLTFTCTVNADATGDQTVTLQIDTWYEQDDDLTDIQYTITPAIVTVTAAPTPATGISLNKDELTLTAGATETLTATVTPSDTTDTVAWSSNKPEVATVDSTGKVTAVAPGEATITAKAGEQSASCAVTVNEATPTPVPVASIELNKTALTLEVGKNETLTATVKPDNAEDKTVTWTSSDETVATVENGKVTAVKAGTATITAKAGEQSASCAVTVNEATPTPVPVASIELNKTALTLEVGKNETLTATVKPDNAEDKTVTWTSSDETVATVENGKVTAVKAGTATITAKAGEQSASCAVTVNEATPTPVPVASIELNKTALTLEVGKNETLTATVKPDNAEDKTVTWTSSDETVATVENGKVTAVKAGTATITAKAGEQSASCAVTVNEATPTPVPVASIELNKTALTLEVGKNETLTATVKPDNAEDKTVTWTSSDETVATVENGKVTAVKAGTATITAKAGEQSASCAVTVNEATPTPVPVASIELNKTALTLEVGKNETLTATVKPDNAEDKTVTWTSSDETVATVENGKVTAVKAGTATITAKAGEQSASCAVTVKNSDSGSSGGGGGGSSVTTYAITVKDAKNGDVSANRKSASKGTTITLTVAPDKGYVLDDITVLDSKDKEIKLTEKGGKFTFTMPASKVTVQATFKAEAPVIDHPFTDVPEGSYYEDAVIWAVDKGITTGTSATTFTPDGICTRAQAVTFLWRAAGSPAPKSSAMPFTDVKAGSYYYDAVLWAVEQGITKGTSDTAFSPNASCTRAQIVTFLWRANGSPAVSGNSAFTDVAADAYYAAAVTWAEKNGVTGGIGNGLFGSGNNCTRAQIVTFLYRAMK</sequence>
<dbReference type="InterPro" id="IPR001119">
    <property type="entry name" value="SLH_dom"/>
</dbReference>
<dbReference type="InterPro" id="IPR044060">
    <property type="entry name" value="Bacterial_rp_domain"/>
</dbReference>
<dbReference type="Pfam" id="PF00395">
    <property type="entry name" value="SLH"/>
    <property type="match status" value="3"/>
</dbReference>
<protein>
    <submittedName>
        <fullName evidence="3">Ig-like domain-containing protein</fullName>
    </submittedName>
</protein>
<keyword evidence="4" id="KW-1185">Reference proteome</keyword>
<dbReference type="Pfam" id="PF02368">
    <property type="entry name" value="Big_2"/>
    <property type="match status" value="6"/>
</dbReference>
<organism evidence="3 4">
    <name type="scientific">Dysosmobacter acutus</name>
    <dbReference type="NCBI Taxonomy" id="2841504"/>
    <lineage>
        <taxon>Bacteria</taxon>
        <taxon>Bacillati</taxon>
        <taxon>Bacillota</taxon>
        <taxon>Clostridia</taxon>
        <taxon>Eubacteriales</taxon>
        <taxon>Oscillospiraceae</taxon>
        <taxon>Dysosmobacter</taxon>
    </lineage>
</organism>
<evidence type="ECO:0000313" key="4">
    <source>
        <dbReference type="Proteomes" id="UP000787672"/>
    </source>
</evidence>
<evidence type="ECO:0000259" key="2">
    <source>
        <dbReference type="PROSITE" id="PS51272"/>
    </source>
</evidence>
<gene>
    <name evidence="3" type="ORF">KQI82_05645</name>
</gene>
<dbReference type="EMBL" id="JAHLQN010000001">
    <property type="protein sequence ID" value="MBU5626405.1"/>
    <property type="molecule type" value="Genomic_DNA"/>
</dbReference>